<dbReference type="InterPro" id="IPR024087">
    <property type="entry name" value="Creatininase-like_sf"/>
</dbReference>
<keyword evidence="2" id="KW-0479">Metal-binding</keyword>
<reference evidence="8" key="1">
    <citation type="submission" date="2017-02" db="EMBL/GenBank/DDBJ databases">
        <authorList>
            <person name="Varghese N."/>
            <person name="Submissions S."/>
        </authorList>
    </citation>
    <scope>NUCLEOTIDE SEQUENCE [LARGE SCALE GENOMIC DNA]</scope>
    <source>
        <strain evidence="8">ATCC 27094</strain>
    </source>
</reference>
<dbReference type="InterPro" id="IPR003785">
    <property type="entry name" value="Creatininase/forma_Hydrolase"/>
</dbReference>
<keyword evidence="4" id="KW-0862">Zinc</keyword>
<evidence type="ECO:0000256" key="3">
    <source>
        <dbReference type="ARBA" id="ARBA00022801"/>
    </source>
</evidence>
<dbReference type="GO" id="GO:0016811">
    <property type="term" value="F:hydrolase activity, acting on carbon-nitrogen (but not peptide) bonds, in linear amides"/>
    <property type="evidence" value="ECO:0007669"/>
    <property type="project" value="TreeGrafter"/>
</dbReference>
<evidence type="ECO:0000256" key="6">
    <source>
        <dbReference type="SAM" id="SignalP"/>
    </source>
</evidence>
<keyword evidence="6" id="KW-0732">Signal</keyword>
<dbReference type="Proteomes" id="UP000190092">
    <property type="component" value="Unassembled WGS sequence"/>
</dbReference>
<evidence type="ECO:0000256" key="4">
    <source>
        <dbReference type="ARBA" id="ARBA00022833"/>
    </source>
</evidence>
<evidence type="ECO:0000313" key="8">
    <source>
        <dbReference type="Proteomes" id="UP000190092"/>
    </source>
</evidence>
<dbReference type="Pfam" id="PF02633">
    <property type="entry name" value="Creatininase"/>
    <property type="match status" value="1"/>
</dbReference>
<dbReference type="EMBL" id="FUWJ01000020">
    <property type="protein sequence ID" value="SKA40884.1"/>
    <property type="molecule type" value="Genomic_DNA"/>
</dbReference>
<dbReference type="GO" id="GO:0046872">
    <property type="term" value="F:metal ion binding"/>
    <property type="evidence" value="ECO:0007669"/>
    <property type="project" value="UniProtKB-KW"/>
</dbReference>
<gene>
    <name evidence="7" type="ORF">SAMN02745126_06426</name>
</gene>
<feature type="chain" id="PRO_5012097543" evidence="6">
    <location>
        <begin position="23"/>
        <end position="267"/>
    </location>
</feature>
<comment type="cofactor">
    <cofactor evidence="1">
        <name>Zn(2+)</name>
        <dbReference type="ChEBI" id="CHEBI:29105"/>
    </cofactor>
</comment>
<evidence type="ECO:0000313" key="7">
    <source>
        <dbReference type="EMBL" id="SKA40884.1"/>
    </source>
</evidence>
<dbReference type="STRING" id="225324.SAMN02745126_06426"/>
<dbReference type="PANTHER" id="PTHR35005:SF1">
    <property type="entry name" value="2-AMINO-5-FORMYLAMINO-6-RIBOSYLAMINOPYRIMIDIN-4(3H)-ONE 5'-MONOPHOSPHATE DEFORMYLASE"/>
    <property type="match status" value="1"/>
</dbReference>
<proteinExistence type="inferred from homology"/>
<evidence type="ECO:0000256" key="1">
    <source>
        <dbReference type="ARBA" id="ARBA00001947"/>
    </source>
</evidence>
<feature type="signal peptide" evidence="6">
    <location>
        <begin position="1"/>
        <end position="22"/>
    </location>
</feature>
<name>A0A1T4TKI2_9HYPH</name>
<dbReference type="Gene3D" id="3.40.50.10310">
    <property type="entry name" value="Creatininase"/>
    <property type="match status" value="1"/>
</dbReference>
<dbReference type="PANTHER" id="PTHR35005">
    <property type="entry name" value="3-DEHYDRO-SCYLLO-INOSOSE HYDROLASE"/>
    <property type="match status" value="1"/>
</dbReference>
<dbReference type="SUPFAM" id="SSF102215">
    <property type="entry name" value="Creatininase"/>
    <property type="match status" value="1"/>
</dbReference>
<dbReference type="GO" id="GO:0009231">
    <property type="term" value="P:riboflavin biosynthetic process"/>
    <property type="evidence" value="ECO:0007669"/>
    <property type="project" value="TreeGrafter"/>
</dbReference>
<accession>A0A1T4TKI2</accession>
<organism evidence="7 8">
    <name type="scientific">Enhydrobacter aerosaccus</name>
    <dbReference type="NCBI Taxonomy" id="225324"/>
    <lineage>
        <taxon>Bacteria</taxon>
        <taxon>Pseudomonadati</taxon>
        <taxon>Pseudomonadota</taxon>
        <taxon>Alphaproteobacteria</taxon>
        <taxon>Hyphomicrobiales</taxon>
        <taxon>Enhydrobacter</taxon>
    </lineage>
</organism>
<evidence type="ECO:0000256" key="5">
    <source>
        <dbReference type="ARBA" id="ARBA00024029"/>
    </source>
</evidence>
<comment type="similarity">
    <text evidence="5">Belongs to the creatininase superfamily.</text>
</comment>
<keyword evidence="8" id="KW-1185">Reference proteome</keyword>
<sequence length="267" mass="27916">MRAAFGLVVLLAFCVTAGASRAAPRSPFIEDLTWTEVRDALGAGTTTVIIPVGGTEQSGPHLALGKHNVRVKVLAGRIATALGDTLVAPVLAYVPEGNISPPTEHMRFPGTISVPVSAFKGTLDGAARSLRQAGFTHIVLIGDHGGYQAQLKDVADQLNRAWAGTSARAHYIAAYYRASDVAYTKLLRTQGLSEAEIGQHAGAADTSLQLAVDPSTVRSDRLEAAHGADIGVLGDARRSSAVLGQSGVDLIVNDTVAAIRKARLEKH</sequence>
<evidence type="ECO:0000256" key="2">
    <source>
        <dbReference type="ARBA" id="ARBA00022723"/>
    </source>
</evidence>
<protein>
    <submittedName>
        <fullName evidence="7">Creatinine amidohydrolase/Fe(II)-dependent formamide hydrolase involved in riboflavin and F420 biosynthesis</fullName>
    </submittedName>
</protein>
<dbReference type="AlphaFoldDB" id="A0A1T4TKI2"/>
<keyword evidence="3 7" id="KW-0378">Hydrolase</keyword>